<reference evidence="2 3" key="1">
    <citation type="journal article" date="2024" name="Nat. Commun.">
        <title>Phylogenomics reveals the evolutionary origins of lichenization in chlorophyte algae.</title>
        <authorList>
            <person name="Puginier C."/>
            <person name="Libourel C."/>
            <person name="Otte J."/>
            <person name="Skaloud P."/>
            <person name="Haon M."/>
            <person name="Grisel S."/>
            <person name="Petersen M."/>
            <person name="Berrin J.G."/>
            <person name="Delaux P.M."/>
            <person name="Dal Grande F."/>
            <person name="Keller J."/>
        </authorList>
    </citation>
    <scope>NUCLEOTIDE SEQUENCE [LARGE SCALE GENOMIC DNA]</scope>
    <source>
        <strain evidence="2 3">SAG 2036</strain>
    </source>
</reference>
<feature type="compositionally biased region" description="Basic and acidic residues" evidence="1">
    <location>
        <begin position="1"/>
        <end position="25"/>
    </location>
</feature>
<feature type="region of interest" description="Disordered" evidence="1">
    <location>
        <begin position="1"/>
        <end position="175"/>
    </location>
</feature>
<dbReference type="PANTHER" id="PTHR12398">
    <property type="entry name" value="PROTEIN PHOSPHATASE INHIBITOR"/>
    <property type="match status" value="1"/>
</dbReference>
<feature type="compositionally biased region" description="Basic and acidic residues" evidence="1">
    <location>
        <begin position="123"/>
        <end position="145"/>
    </location>
</feature>
<dbReference type="AlphaFoldDB" id="A0AAW1NLL6"/>
<organism evidence="2 3">
    <name type="scientific">Symbiochloris irregularis</name>
    <dbReference type="NCBI Taxonomy" id="706552"/>
    <lineage>
        <taxon>Eukaryota</taxon>
        <taxon>Viridiplantae</taxon>
        <taxon>Chlorophyta</taxon>
        <taxon>core chlorophytes</taxon>
        <taxon>Trebouxiophyceae</taxon>
        <taxon>Trebouxiales</taxon>
        <taxon>Trebouxiaceae</taxon>
        <taxon>Symbiochloris</taxon>
    </lineage>
</organism>
<evidence type="ECO:0000313" key="2">
    <source>
        <dbReference type="EMBL" id="KAK9789032.1"/>
    </source>
</evidence>
<dbReference type="GO" id="GO:0009966">
    <property type="term" value="P:regulation of signal transduction"/>
    <property type="evidence" value="ECO:0007669"/>
    <property type="project" value="InterPro"/>
</dbReference>
<dbReference type="InterPro" id="IPR007062">
    <property type="entry name" value="PPI-2"/>
</dbReference>
<evidence type="ECO:0008006" key="4">
    <source>
        <dbReference type="Google" id="ProtNLM"/>
    </source>
</evidence>
<dbReference type="PANTHER" id="PTHR12398:SF20">
    <property type="entry name" value="PROTEIN PHOSPHATASE 1 REGULATORY INHIBITOR SUBUNIT 2"/>
    <property type="match status" value="1"/>
</dbReference>
<evidence type="ECO:0000256" key="1">
    <source>
        <dbReference type="SAM" id="MobiDB-lite"/>
    </source>
</evidence>
<dbReference type="Proteomes" id="UP001465755">
    <property type="component" value="Unassembled WGS sequence"/>
</dbReference>
<feature type="compositionally biased region" description="Acidic residues" evidence="1">
    <location>
        <begin position="57"/>
        <end position="74"/>
    </location>
</feature>
<feature type="compositionally biased region" description="Basic and acidic residues" evidence="1">
    <location>
        <begin position="32"/>
        <end position="50"/>
    </location>
</feature>
<gene>
    <name evidence="2" type="ORF">WJX73_010129</name>
</gene>
<keyword evidence="3" id="KW-1185">Reference proteome</keyword>
<dbReference type="EMBL" id="JALJOQ010000216">
    <property type="protein sequence ID" value="KAK9789032.1"/>
    <property type="molecule type" value="Genomic_DNA"/>
</dbReference>
<sequence length="175" mass="19799">MKRTHTETNGCRSDKASKVEPKVQWDEANLEENDKLKEELHPRKCDEPKTPYHGPLDTDEELSMEEADIADLGDEGQSNADAARRPNGSALLQEVVDALPQPNGDHYIERSRATSDSMGDSADTSKRRRFEEHRKAHYKMRDALKRGKQLASDDLEDEADSLPKANGRLHRHEPS</sequence>
<proteinExistence type="predicted"/>
<comment type="caution">
    <text evidence="2">The sequence shown here is derived from an EMBL/GenBank/DDBJ whole genome shotgun (WGS) entry which is preliminary data.</text>
</comment>
<accession>A0AAW1NLL6</accession>
<name>A0AAW1NLL6_9CHLO</name>
<protein>
    <recommendedName>
        <fullName evidence="4">Protein phosphatase inhibitor 2</fullName>
    </recommendedName>
</protein>
<dbReference type="GO" id="GO:0004864">
    <property type="term" value="F:protein phosphatase inhibitor activity"/>
    <property type="evidence" value="ECO:0007669"/>
    <property type="project" value="InterPro"/>
</dbReference>
<evidence type="ECO:0000313" key="3">
    <source>
        <dbReference type="Proteomes" id="UP001465755"/>
    </source>
</evidence>
<dbReference type="Pfam" id="PF04979">
    <property type="entry name" value="IPP-2"/>
    <property type="match status" value="1"/>
</dbReference>